<keyword evidence="2" id="KW-1185">Reference proteome</keyword>
<dbReference type="EMBL" id="SEWF01000029">
    <property type="protein sequence ID" value="RYU94197.1"/>
    <property type="molecule type" value="Genomic_DNA"/>
</dbReference>
<dbReference type="Proteomes" id="UP000293162">
    <property type="component" value="Unassembled WGS sequence"/>
</dbReference>
<accession>A0A4Q5LXC4</accession>
<organism evidence="1 2">
    <name type="scientific">Emticicia agri</name>
    <dbReference type="NCBI Taxonomy" id="2492393"/>
    <lineage>
        <taxon>Bacteria</taxon>
        <taxon>Pseudomonadati</taxon>
        <taxon>Bacteroidota</taxon>
        <taxon>Cytophagia</taxon>
        <taxon>Cytophagales</taxon>
        <taxon>Leadbetterellaceae</taxon>
        <taxon>Emticicia</taxon>
    </lineage>
</organism>
<comment type="caution">
    <text evidence="1">The sequence shown here is derived from an EMBL/GenBank/DDBJ whole genome shotgun (WGS) entry which is preliminary data.</text>
</comment>
<dbReference type="AlphaFoldDB" id="A0A4Q5LXC4"/>
<sequence>MKNKTFITEFSSANIDSWIEKLENDTNYWLVLVFQESSKHDVFDCKPKALRKLFYVSGCGRFYVVDKKYNWLVCFDIEGKEQKCTLYKSGNALTDFETNQRVLVG</sequence>
<evidence type="ECO:0000313" key="2">
    <source>
        <dbReference type="Proteomes" id="UP000293162"/>
    </source>
</evidence>
<gene>
    <name evidence="1" type="ORF">EWM59_18010</name>
</gene>
<dbReference type="OrthoDB" id="960291at2"/>
<protein>
    <submittedName>
        <fullName evidence="1">Uncharacterized protein</fullName>
    </submittedName>
</protein>
<reference evidence="1 2" key="1">
    <citation type="submission" date="2019-02" db="EMBL/GenBank/DDBJ databases">
        <title>Bacterial novel species Emticicia sp. 17J42-9 isolated from soil.</title>
        <authorList>
            <person name="Jung H.-Y."/>
        </authorList>
    </citation>
    <scope>NUCLEOTIDE SEQUENCE [LARGE SCALE GENOMIC DNA]</scope>
    <source>
        <strain evidence="1 2">17J42-9</strain>
    </source>
</reference>
<evidence type="ECO:0000313" key="1">
    <source>
        <dbReference type="EMBL" id="RYU94197.1"/>
    </source>
</evidence>
<dbReference type="RefSeq" id="WP_130022652.1">
    <property type="nucleotide sequence ID" value="NZ_SEWF01000029.1"/>
</dbReference>
<name>A0A4Q5LXC4_9BACT</name>
<proteinExistence type="predicted"/>